<sequence>YCLISEIVGRILFSSDLLCYLLEESGIPIYFHSSFKLFALCNTQRVTEKKDRKNTRKESEDNVMLKLHEMNETIN</sequence>
<dbReference type="AlphaFoldDB" id="A0A0B7B2I3"/>
<feature type="non-terminal residue" evidence="2">
    <location>
        <position position="1"/>
    </location>
</feature>
<dbReference type="EMBL" id="HACG01040387">
    <property type="protein sequence ID" value="CEK87252.1"/>
    <property type="molecule type" value="Transcribed_RNA"/>
</dbReference>
<reference evidence="2" key="1">
    <citation type="submission" date="2014-12" db="EMBL/GenBank/DDBJ databases">
        <title>Insight into the proteome of Arion vulgaris.</title>
        <authorList>
            <person name="Aradska J."/>
            <person name="Bulat T."/>
            <person name="Smidak R."/>
            <person name="Sarate P."/>
            <person name="Gangsoo J."/>
            <person name="Sialana F."/>
            <person name="Bilban M."/>
            <person name="Lubec G."/>
        </authorList>
    </citation>
    <scope>NUCLEOTIDE SEQUENCE</scope>
    <source>
        <tissue evidence="2">Skin</tissue>
    </source>
</reference>
<accession>A0A0B7B2I3</accession>
<proteinExistence type="predicted"/>
<gene>
    <name evidence="2" type="primary">ORF158224</name>
    <name evidence="1" type="synonym">ORF158212</name>
</gene>
<name>A0A0B7B2I3_9EUPU</name>
<evidence type="ECO:0000313" key="2">
    <source>
        <dbReference type="EMBL" id="CEK87253.1"/>
    </source>
</evidence>
<protein>
    <submittedName>
        <fullName evidence="2">Uncharacterized protein</fullName>
    </submittedName>
</protein>
<evidence type="ECO:0000313" key="1">
    <source>
        <dbReference type="EMBL" id="CEK87252.1"/>
    </source>
</evidence>
<dbReference type="EMBL" id="HACG01040388">
    <property type="protein sequence ID" value="CEK87253.1"/>
    <property type="molecule type" value="Transcribed_RNA"/>
</dbReference>
<organism evidence="2">
    <name type="scientific">Arion vulgaris</name>
    <dbReference type="NCBI Taxonomy" id="1028688"/>
    <lineage>
        <taxon>Eukaryota</taxon>
        <taxon>Metazoa</taxon>
        <taxon>Spiralia</taxon>
        <taxon>Lophotrochozoa</taxon>
        <taxon>Mollusca</taxon>
        <taxon>Gastropoda</taxon>
        <taxon>Heterobranchia</taxon>
        <taxon>Euthyneura</taxon>
        <taxon>Panpulmonata</taxon>
        <taxon>Eupulmonata</taxon>
        <taxon>Stylommatophora</taxon>
        <taxon>Helicina</taxon>
        <taxon>Arionoidea</taxon>
        <taxon>Arionidae</taxon>
        <taxon>Arion</taxon>
    </lineage>
</organism>